<dbReference type="InterPro" id="IPR051159">
    <property type="entry name" value="Hexapeptide_acetyltransf"/>
</dbReference>
<dbReference type="RefSeq" id="WP_193912938.1">
    <property type="nucleotide sequence ID" value="NZ_JADEXS020000001.1"/>
</dbReference>
<feature type="transmembrane region" description="Helical" evidence="3">
    <location>
        <begin position="32"/>
        <end position="50"/>
    </location>
</feature>
<dbReference type="InterPro" id="IPR011004">
    <property type="entry name" value="Trimer_LpxA-like_sf"/>
</dbReference>
<dbReference type="EMBL" id="JADEXS010000006">
    <property type="protein sequence ID" value="MBE9021083.1"/>
    <property type="molecule type" value="Genomic_DNA"/>
</dbReference>
<feature type="transmembrane region" description="Helical" evidence="3">
    <location>
        <begin position="7"/>
        <end position="26"/>
    </location>
</feature>
<keyword evidence="3" id="KW-1133">Transmembrane helix</keyword>
<gene>
    <name evidence="4" type="ORF">IQ276_01005</name>
</gene>
<dbReference type="GO" id="GO:0043886">
    <property type="term" value="F:structural constituent of carboxysome shell"/>
    <property type="evidence" value="ECO:0007669"/>
    <property type="project" value="UniProtKB-ARBA"/>
</dbReference>
<reference evidence="4" key="1">
    <citation type="submission" date="2020-10" db="EMBL/GenBank/DDBJ databases">
        <authorList>
            <person name="Castelo-Branco R."/>
            <person name="Eusebio N."/>
            <person name="Adriana R."/>
            <person name="Vieira A."/>
            <person name="Brugerolle De Fraissinette N."/>
            <person name="Rezende De Castro R."/>
            <person name="Schneider M.P."/>
            <person name="Vasconcelos V."/>
            <person name="Leao P.N."/>
        </authorList>
    </citation>
    <scope>NUCLEOTIDE SEQUENCE</scope>
    <source>
        <strain evidence="4">LEGE 12446</strain>
    </source>
</reference>
<dbReference type="GO" id="GO:0031470">
    <property type="term" value="C:carboxysome"/>
    <property type="evidence" value="ECO:0007669"/>
    <property type="project" value="UniProtKB-ARBA"/>
</dbReference>
<dbReference type="Proteomes" id="UP000622533">
    <property type="component" value="Unassembled WGS sequence"/>
</dbReference>
<accession>A0A8J6ZQU7</accession>
<comment type="caution">
    <text evidence="4">The sequence shown here is derived from an EMBL/GenBank/DDBJ whole genome shotgun (WGS) entry which is preliminary data.</text>
</comment>
<protein>
    <submittedName>
        <fullName evidence="4">Acyl transferase</fullName>
    </submittedName>
</protein>
<dbReference type="GO" id="GO:0008374">
    <property type="term" value="F:O-acyltransferase activity"/>
    <property type="evidence" value="ECO:0007669"/>
    <property type="project" value="TreeGrafter"/>
</dbReference>
<keyword evidence="3" id="KW-0812">Transmembrane</keyword>
<dbReference type="AlphaFoldDB" id="A0A8J6ZQU7"/>
<evidence type="ECO:0000256" key="1">
    <source>
        <dbReference type="ARBA" id="ARBA00007274"/>
    </source>
</evidence>
<dbReference type="Pfam" id="PF00132">
    <property type="entry name" value="Hexapep"/>
    <property type="match status" value="1"/>
</dbReference>
<keyword evidence="5" id="KW-1185">Reference proteome</keyword>
<keyword evidence="2 4" id="KW-0808">Transferase</keyword>
<dbReference type="SUPFAM" id="SSF51161">
    <property type="entry name" value="Trimeric LpxA-like enzymes"/>
    <property type="match status" value="1"/>
</dbReference>
<dbReference type="InterPro" id="IPR001451">
    <property type="entry name" value="Hexapep"/>
</dbReference>
<evidence type="ECO:0000313" key="4">
    <source>
        <dbReference type="EMBL" id="MBE9021083.1"/>
    </source>
</evidence>
<proteinExistence type="inferred from homology"/>
<organism evidence="4 5">
    <name type="scientific">Desmonostoc muscorum LEGE 12446</name>
    <dbReference type="NCBI Taxonomy" id="1828758"/>
    <lineage>
        <taxon>Bacteria</taxon>
        <taxon>Bacillati</taxon>
        <taxon>Cyanobacteriota</taxon>
        <taxon>Cyanophyceae</taxon>
        <taxon>Nostocales</taxon>
        <taxon>Nostocaceae</taxon>
        <taxon>Desmonostoc</taxon>
    </lineage>
</organism>
<evidence type="ECO:0000256" key="3">
    <source>
        <dbReference type="SAM" id="Phobius"/>
    </source>
</evidence>
<name>A0A8J6ZQU7_DESMC</name>
<dbReference type="PANTHER" id="PTHR23416:SF23">
    <property type="entry name" value="ACETYLTRANSFERASE C18B11.09C-RELATED"/>
    <property type="match status" value="1"/>
</dbReference>
<comment type="similarity">
    <text evidence="1">Belongs to the transferase hexapeptide repeat family.</text>
</comment>
<sequence length="202" mass="22575">MTVISKILLFFPTIILLLTGAAIIYLAYSPNIFSILAVFLSIYGLPVLVYRLHEWVYPVREGISYLQGKEYSPWWGSHQIQVIYIAIPVLEALLRLIPGVFSCWLRLWGAKVGRDVYWTTRLEIADRSLLEIGDRVVIGHGVGIYSHVIKPRKQNLMLYVKKVKIGSNVFVGAGSNLAAGVVIGDGSYVPAVSNLYPNQKVQ</sequence>
<evidence type="ECO:0000256" key="2">
    <source>
        <dbReference type="ARBA" id="ARBA00022679"/>
    </source>
</evidence>
<evidence type="ECO:0000313" key="5">
    <source>
        <dbReference type="Proteomes" id="UP000622533"/>
    </source>
</evidence>
<dbReference type="PANTHER" id="PTHR23416">
    <property type="entry name" value="SIALIC ACID SYNTHASE-RELATED"/>
    <property type="match status" value="1"/>
</dbReference>
<keyword evidence="3" id="KW-0472">Membrane</keyword>
<dbReference type="Gene3D" id="2.160.10.10">
    <property type="entry name" value="Hexapeptide repeat proteins"/>
    <property type="match status" value="1"/>
</dbReference>